<proteinExistence type="predicted"/>
<sequence length="90" mass="10480">MAKFTVKKQAHIILSDIIGSYNDPNDVAEWKWIEDFAEHICKDNGQLDMWDFMVNVESLDFNEFEQVPASLKELFKELSKEGITIAHFTQ</sequence>
<dbReference type="EMBL" id="JAUYVT010000020">
    <property type="protein sequence ID" value="MDP2566419.1"/>
    <property type="molecule type" value="Genomic_DNA"/>
</dbReference>
<dbReference type="Proteomes" id="UP001177212">
    <property type="component" value="Unassembled WGS sequence"/>
</dbReference>
<accession>A0ABT9FI03</accession>
<evidence type="ECO:0000313" key="1">
    <source>
        <dbReference type="EMBL" id="MDP2566419.1"/>
    </source>
</evidence>
<organism evidence="1 2">
    <name type="scientific">Pseudoalteromonas marina</name>
    <dbReference type="NCBI Taxonomy" id="267375"/>
    <lineage>
        <taxon>Bacteria</taxon>
        <taxon>Pseudomonadati</taxon>
        <taxon>Pseudomonadota</taxon>
        <taxon>Gammaproteobacteria</taxon>
        <taxon>Alteromonadales</taxon>
        <taxon>Pseudoalteromonadaceae</taxon>
        <taxon>Pseudoalteromonas</taxon>
    </lineage>
</organism>
<protein>
    <submittedName>
        <fullName evidence="1">Uncharacterized protein</fullName>
    </submittedName>
</protein>
<dbReference type="RefSeq" id="WP_305473039.1">
    <property type="nucleotide sequence ID" value="NZ_JAUYVT010000020.1"/>
</dbReference>
<name>A0ABT9FI03_9GAMM</name>
<keyword evidence="2" id="KW-1185">Reference proteome</keyword>
<gene>
    <name evidence="1" type="ORF">Q8W34_17365</name>
</gene>
<reference evidence="1" key="1">
    <citation type="submission" date="2023-07" db="EMBL/GenBank/DDBJ databases">
        <title>Genome content predicts the carbon catabolic preferences of heterotrophic bacteria.</title>
        <authorList>
            <person name="Gralka M."/>
        </authorList>
    </citation>
    <scope>NUCLEOTIDE SEQUENCE</scope>
    <source>
        <strain evidence="1">4G09</strain>
    </source>
</reference>
<comment type="caution">
    <text evidence="1">The sequence shown here is derived from an EMBL/GenBank/DDBJ whole genome shotgun (WGS) entry which is preliminary data.</text>
</comment>
<evidence type="ECO:0000313" key="2">
    <source>
        <dbReference type="Proteomes" id="UP001177212"/>
    </source>
</evidence>